<keyword evidence="5" id="KW-0067">ATP-binding</keyword>
<keyword evidence="7 9" id="KW-0472">Membrane</keyword>
<dbReference type="CDD" id="cd03213">
    <property type="entry name" value="ABCG_EPDR"/>
    <property type="match status" value="1"/>
</dbReference>
<evidence type="ECO:0000256" key="2">
    <source>
        <dbReference type="ARBA" id="ARBA00022448"/>
    </source>
</evidence>
<dbReference type="PROSITE" id="PS00211">
    <property type="entry name" value="ABC_TRANSPORTER_1"/>
    <property type="match status" value="1"/>
</dbReference>
<dbReference type="InterPro" id="IPR043926">
    <property type="entry name" value="ABCG_dom"/>
</dbReference>
<keyword evidence="6 9" id="KW-1133">Transmembrane helix</keyword>
<evidence type="ECO:0000256" key="3">
    <source>
        <dbReference type="ARBA" id="ARBA00022692"/>
    </source>
</evidence>
<feature type="transmembrane region" description="Helical" evidence="9">
    <location>
        <begin position="558"/>
        <end position="576"/>
    </location>
</feature>
<dbReference type="Pfam" id="PF01061">
    <property type="entry name" value="ABC2_membrane"/>
    <property type="match status" value="1"/>
</dbReference>
<dbReference type="Pfam" id="PF00005">
    <property type="entry name" value="ABC_tran"/>
    <property type="match status" value="1"/>
</dbReference>
<sequence length="731" mass="80099">MQFKGERKYTPVSIPVDIEWRNLVYTVRSKGGGKGGGGHQGYKKKKAVETEILHGINGCVKSGEFVAVMGPSGSGKTSLLNALSSRTSVGVSGDLLINGENRSKAAKRVTGYVMQRDIFFEYLTVFDTLRYTALLRMSKTLTKEEKISRVRSVMEQLGLTKCSSTIIGNAFNRGISGGELKRLNIANELLFNPSLLILDEPTSGLDSSSALALTSTLKEMAEKARRTIICSIHQPSSQIFAQFDRLILMMGGHIVYQGDAHAAYSYFSSIGHQCPVGFNMADYLMDLLNEPQLQDKLVKAYAQRCTVDDEGRYSMTGCVAILPPTVSTTTKLALTPTAATTDKGALSPTMASSDNDASKTSHTAAEDDSDLSNKSSESPDQGEELAGMADPEPASPVRRRKSSQHDVERGDAPGCSSPISAASPRTTYTRQKSVKELVEETTQTPPYWELCAVLWQRALKTGSGGVLTKLNLFQCVAVATICGLLWWQNLTSYTEAKLQDRLGILFFINIYHGFIPMFSALTTFPPERSVVAKERAAKSYPISSYFLARSFSDLPIQLVYPLLFLCIVYPMVGMPWTAADVLGTVCTLLANVLVAHSFGLLVSALCKDFQTGAISMSILMLLFMLSGGYYVDKNNIPLWISWVSRISFIDYTFNALLALNLEHRRLSCAELSSFEVCSAPGVSDFSGREVMDVFGLYLTFGECIAVLAGFFIVLRFTTYLVLRFGKLLKLE</sequence>
<dbReference type="FunCoup" id="A0A0G4FH91">
    <property type="interactions" value="1"/>
</dbReference>
<dbReference type="SMART" id="SM00382">
    <property type="entry name" value="AAA"/>
    <property type="match status" value="1"/>
</dbReference>
<dbReference type="VEuPathDB" id="CryptoDB:Vbra_4439"/>
<dbReference type="OMA" id="MPRHLTY"/>
<reference evidence="11 12" key="1">
    <citation type="submission" date="2014-11" db="EMBL/GenBank/DDBJ databases">
        <authorList>
            <person name="Zhu J."/>
            <person name="Qi W."/>
            <person name="Song R."/>
        </authorList>
    </citation>
    <scope>NUCLEOTIDE SEQUENCE [LARGE SCALE GENOMIC DNA]</scope>
</reference>
<dbReference type="GO" id="GO:0140359">
    <property type="term" value="F:ABC-type transporter activity"/>
    <property type="evidence" value="ECO:0007669"/>
    <property type="project" value="InterPro"/>
</dbReference>
<feature type="transmembrane region" description="Helical" evidence="9">
    <location>
        <begin position="694"/>
        <end position="722"/>
    </location>
</feature>
<dbReference type="GO" id="GO:0016020">
    <property type="term" value="C:membrane"/>
    <property type="evidence" value="ECO:0007669"/>
    <property type="project" value="UniProtKB-SubCell"/>
</dbReference>
<evidence type="ECO:0000256" key="1">
    <source>
        <dbReference type="ARBA" id="ARBA00004141"/>
    </source>
</evidence>
<feature type="transmembrane region" description="Helical" evidence="9">
    <location>
        <begin position="582"/>
        <end position="606"/>
    </location>
</feature>
<dbReference type="PROSITE" id="PS50893">
    <property type="entry name" value="ABC_TRANSPORTER_2"/>
    <property type="match status" value="1"/>
</dbReference>
<dbReference type="PANTHER" id="PTHR48041:SF125">
    <property type="entry name" value="ABC TRANSPORTER G FAMILY"/>
    <property type="match status" value="1"/>
</dbReference>
<dbReference type="GO" id="GO:0005524">
    <property type="term" value="F:ATP binding"/>
    <property type="evidence" value="ECO:0007669"/>
    <property type="project" value="UniProtKB-KW"/>
</dbReference>
<evidence type="ECO:0000256" key="9">
    <source>
        <dbReference type="SAM" id="Phobius"/>
    </source>
</evidence>
<proteinExistence type="predicted"/>
<dbReference type="PANTHER" id="PTHR48041">
    <property type="entry name" value="ABC TRANSPORTER G FAMILY MEMBER 28"/>
    <property type="match status" value="1"/>
</dbReference>
<evidence type="ECO:0000256" key="6">
    <source>
        <dbReference type="ARBA" id="ARBA00022989"/>
    </source>
</evidence>
<evidence type="ECO:0000256" key="7">
    <source>
        <dbReference type="ARBA" id="ARBA00023136"/>
    </source>
</evidence>
<dbReference type="GO" id="GO:0016887">
    <property type="term" value="F:ATP hydrolysis activity"/>
    <property type="evidence" value="ECO:0007669"/>
    <property type="project" value="InterPro"/>
</dbReference>
<evidence type="ECO:0000256" key="8">
    <source>
        <dbReference type="SAM" id="MobiDB-lite"/>
    </source>
</evidence>
<keyword evidence="4" id="KW-0547">Nucleotide-binding</keyword>
<feature type="region of interest" description="Disordered" evidence="8">
    <location>
        <begin position="342"/>
        <end position="430"/>
    </location>
</feature>
<dbReference type="InterPro" id="IPR003439">
    <property type="entry name" value="ABC_transporter-like_ATP-bd"/>
</dbReference>
<dbReference type="OrthoDB" id="184675at2759"/>
<evidence type="ECO:0000313" key="12">
    <source>
        <dbReference type="Proteomes" id="UP000041254"/>
    </source>
</evidence>
<dbReference type="Proteomes" id="UP000041254">
    <property type="component" value="Unassembled WGS sequence"/>
</dbReference>
<gene>
    <name evidence="11" type="ORF">Vbra_4439</name>
</gene>
<protein>
    <recommendedName>
        <fullName evidence="10">ABC transporter domain-containing protein</fullName>
    </recommendedName>
</protein>
<evidence type="ECO:0000256" key="5">
    <source>
        <dbReference type="ARBA" id="ARBA00022840"/>
    </source>
</evidence>
<comment type="subcellular location">
    <subcellularLocation>
        <location evidence="1">Membrane</location>
        <topology evidence="1">Multi-pass membrane protein</topology>
    </subcellularLocation>
</comment>
<organism evidence="11 12">
    <name type="scientific">Vitrella brassicaformis (strain CCMP3155)</name>
    <dbReference type="NCBI Taxonomy" id="1169540"/>
    <lineage>
        <taxon>Eukaryota</taxon>
        <taxon>Sar</taxon>
        <taxon>Alveolata</taxon>
        <taxon>Colpodellida</taxon>
        <taxon>Vitrellaceae</taxon>
        <taxon>Vitrella</taxon>
    </lineage>
</organism>
<dbReference type="AlphaFoldDB" id="A0A0G4FH91"/>
<name>A0A0G4FH91_VITBC</name>
<feature type="domain" description="ABC transporter" evidence="10">
    <location>
        <begin position="18"/>
        <end position="276"/>
    </location>
</feature>
<feature type="transmembrane region" description="Helical" evidence="9">
    <location>
        <begin position="466"/>
        <end position="487"/>
    </location>
</feature>
<dbReference type="InterPro" id="IPR027417">
    <property type="entry name" value="P-loop_NTPase"/>
</dbReference>
<dbReference type="InParanoid" id="A0A0G4FH91"/>
<keyword evidence="2" id="KW-0813">Transport</keyword>
<dbReference type="InterPro" id="IPR017871">
    <property type="entry name" value="ABC_transporter-like_CS"/>
</dbReference>
<dbReference type="InterPro" id="IPR050352">
    <property type="entry name" value="ABCG_transporters"/>
</dbReference>
<dbReference type="PhylomeDB" id="A0A0G4FH91"/>
<evidence type="ECO:0000256" key="4">
    <source>
        <dbReference type="ARBA" id="ARBA00022741"/>
    </source>
</evidence>
<feature type="compositionally biased region" description="Polar residues" evidence="8">
    <location>
        <begin position="349"/>
        <end position="363"/>
    </location>
</feature>
<dbReference type="InterPro" id="IPR013525">
    <property type="entry name" value="ABC2_TM"/>
</dbReference>
<evidence type="ECO:0000313" key="11">
    <source>
        <dbReference type="EMBL" id="CEM12830.1"/>
    </source>
</evidence>
<dbReference type="InterPro" id="IPR003593">
    <property type="entry name" value="AAA+_ATPase"/>
</dbReference>
<evidence type="ECO:0000259" key="10">
    <source>
        <dbReference type="PROSITE" id="PS50893"/>
    </source>
</evidence>
<feature type="transmembrane region" description="Helical" evidence="9">
    <location>
        <begin position="613"/>
        <end position="631"/>
    </location>
</feature>
<dbReference type="STRING" id="1169540.A0A0G4FH91"/>
<dbReference type="SUPFAM" id="SSF52540">
    <property type="entry name" value="P-loop containing nucleoside triphosphate hydrolases"/>
    <property type="match status" value="1"/>
</dbReference>
<accession>A0A0G4FH91</accession>
<dbReference type="Gene3D" id="3.40.50.300">
    <property type="entry name" value="P-loop containing nucleotide triphosphate hydrolases"/>
    <property type="match status" value="1"/>
</dbReference>
<keyword evidence="3 9" id="KW-0812">Transmembrane</keyword>
<keyword evidence="12" id="KW-1185">Reference proteome</keyword>
<dbReference type="EMBL" id="CDMY01000437">
    <property type="protein sequence ID" value="CEM12830.1"/>
    <property type="molecule type" value="Genomic_DNA"/>
</dbReference>
<feature type="compositionally biased region" description="Polar residues" evidence="8">
    <location>
        <begin position="417"/>
        <end position="430"/>
    </location>
</feature>
<dbReference type="Pfam" id="PF19055">
    <property type="entry name" value="ABC2_membrane_7"/>
    <property type="match status" value="1"/>
</dbReference>
<feature type="transmembrane region" description="Helical" evidence="9">
    <location>
        <begin position="502"/>
        <end position="524"/>
    </location>
</feature>